<keyword evidence="2" id="KW-1185">Reference proteome</keyword>
<reference evidence="2" key="1">
    <citation type="journal article" date="2019" name="Int. J. Syst. Evol. Microbiol.">
        <title>The Global Catalogue of Microorganisms (GCM) 10K type strain sequencing project: providing services to taxonomists for standard genome sequencing and annotation.</title>
        <authorList>
            <consortium name="The Broad Institute Genomics Platform"/>
            <consortium name="The Broad Institute Genome Sequencing Center for Infectious Disease"/>
            <person name="Wu L."/>
            <person name="Ma J."/>
        </authorList>
    </citation>
    <scope>NUCLEOTIDE SEQUENCE [LARGE SCALE GENOMIC DNA]</scope>
    <source>
        <strain evidence="2">CGMCC 4.7323</strain>
    </source>
</reference>
<dbReference type="GeneID" id="301546241"/>
<dbReference type="Proteomes" id="UP000600080">
    <property type="component" value="Unassembled WGS sequence"/>
</dbReference>
<comment type="caution">
    <text evidence="1">The sequence shown here is derived from an EMBL/GenBank/DDBJ whole genome shotgun (WGS) entry which is preliminary data.</text>
</comment>
<organism evidence="1 2">
    <name type="scientific">Streptomyces kronopolitis</name>
    <dbReference type="NCBI Taxonomy" id="1612435"/>
    <lineage>
        <taxon>Bacteria</taxon>
        <taxon>Bacillati</taxon>
        <taxon>Actinomycetota</taxon>
        <taxon>Actinomycetes</taxon>
        <taxon>Kitasatosporales</taxon>
        <taxon>Streptomycetaceae</taxon>
        <taxon>Streptomyces</taxon>
    </lineage>
</organism>
<evidence type="ECO:0000313" key="1">
    <source>
        <dbReference type="EMBL" id="GGN32857.1"/>
    </source>
</evidence>
<dbReference type="RefSeq" id="WP_189095652.1">
    <property type="nucleotide sequence ID" value="NZ_BMND01000001.1"/>
</dbReference>
<proteinExistence type="predicted"/>
<protein>
    <submittedName>
        <fullName evidence="1">Uncharacterized protein</fullName>
    </submittedName>
</protein>
<evidence type="ECO:0000313" key="2">
    <source>
        <dbReference type="Proteomes" id="UP000600080"/>
    </source>
</evidence>
<dbReference type="EMBL" id="BMND01000001">
    <property type="protein sequence ID" value="GGN32857.1"/>
    <property type="molecule type" value="Genomic_DNA"/>
</dbReference>
<gene>
    <name evidence="1" type="ORF">GCM10012285_03340</name>
</gene>
<sequence>MEPLRSADAPSPKWTAAPTVRQVVGGLTRHPDNLVSSQQLLKRLVVRCTELGALTRNIGGFASTMTNLDGHLLPSWITATEQSELPPT</sequence>
<accession>A0ABQ2IZZ7</accession>
<name>A0ABQ2IZZ7_9ACTN</name>